<keyword evidence="3" id="KW-1185">Reference proteome</keyword>
<feature type="signal peptide" evidence="1">
    <location>
        <begin position="1"/>
        <end position="26"/>
    </location>
</feature>
<reference evidence="3" key="1">
    <citation type="journal article" date="2019" name="Int. J. Syst. Evol. Microbiol.">
        <title>The Global Catalogue of Microorganisms (GCM) 10K type strain sequencing project: providing services to taxonomists for standard genome sequencing and annotation.</title>
        <authorList>
            <consortium name="The Broad Institute Genomics Platform"/>
            <consortium name="The Broad Institute Genome Sequencing Center for Infectious Disease"/>
            <person name="Wu L."/>
            <person name="Ma J."/>
        </authorList>
    </citation>
    <scope>NUCLEOTIDE SEQUENCE [LARGE SCALE GENOMIC DNA]</scope>
    <source>
        <strain evidence="3">CGMCC 4.7680</strain>
    </source>
</reference>
<protein>
    <recommendedName>
        <fullName evidence="4">Secreted protein</fullName>
    </recommendedName>
</protein>
<sequence length="80" mass="8382">MTKIRRPVAAVLCAGGLAVAVPEAAAAPRAAAASVAAAPGHCLSGIRKVQVTSRYTPTQRLYVVHSTWIPFTTLPCLKNR</sequence>
<comment type="caution">
    <text evidence="2">The sequence shown here is derived from an EMBL/GenBank/DDBJ whole genome shotgun (WGS) entry which is preliminary data.</text>
</comment>
<keyword evidence="1" id="KW-0732">Signal</keyword>
<dbReference type="EMBL" id="BNAW01000020">
    <property type="protein sequence ID" value="GHG21305.1"/>
    <property type="molecule type" value="Genomic_DNA"/>
</dbReference>
<organism evidence="2 3">
    <name type="scientific">Amycolatopsis bullii</name>
    <dbReference type="NCBI Taxonomy" id="941987"/>
    <lineage>
        <taxon>Bacteria</taxon>
        <taxon>Bacillati</taxon>
        <taxon>Actinomycetota</taxon>
        <taxon>Actinomycetes</taxon>
        <taxon>Pseudonocardiales</taxon>
        <taxon>Pseudonocardiaceae</taxon>
        <taxon>Amycolatopsis</taxon>
    </lineage>
</organism>
<feature type="chain" id="PRO_5045238533" description="Secreted protein" evidence="1">
    <location>
        <begin position="27"/>
        <end position="80"/>
    </location>
</feature>
<dbReference type="Proteomes" id="UP000649955">
    <property type="component" value="Unassembled WGS sequence"/>
</dbReference>
<evidence type="ECO:0000256" key="1">
    <source>
        <dbReference type="SAM" id="SignalP"/>
    </source>
</evidence>
<gene>
    <name evidence="2" type="ORF">GCM10017567_45000</name>
</gene>
<dbReference type="RefSeq" id="WP_229902852.1">
    <property type="nucleotide sequence ID" value="NZ_BNAW01000020.1"/>
</dbReference>
<evidence type="ECO:0000313" key="3">
    <source>
        <dbReference type="Proteomes" id="UP000649955"/>
    </source>
</evidence>
<evidence type="ECO:0000313" key="2">
    <source>
        <dbReference type="EMBL" id="GHG21305.1"/>
    </source>
</evidence>
<name>A0ABQ3KGE3_9PSEU</name>
<accession>A0ABQ3KGE3</accession>
<proteinExistence type="predicted"/>
<evidence type="ECO:0008006" key="4">
    <source>
        <dbReference type="Google" id="ProtNLM"/>
    </source>
</evidence>